<dbReference type="SUPFAM" id="SSF51735">
    <property type="entry name" value="NAD(P)-binding Rossmann-fold domains"/>
    <property type="match status" value="1"/>
</dbReference>
<feature type="binding site" evidence="6">
    <location>
        <position position="205"/>
    </location>
    <ligand>
        <name>NAD(+)</name>
        <dbReference type="ChEBI" id="CHEBI:57540"/>
    </ligand>
</feature>
<dbReference type="EMBL" id="FOIM01000015">
    <property type="protein sequence ID" value="SET80869.1"/>
    <property type="molecule type" value="Genomic_DNA"/>
</dbReference>
<evidence type="ECO:0000256" key="2">
    <source>
        <dbReference type="ARBA" id="ARBA00022642"/>
    </source>
</evidence>
<dbReference type="InterPro" id="IPR002811">
    <property type="entry name" value="Asp_DH"/>
</dbReference>
<dbReference type="UniPathway" id="UPA00253">
    <property type="reaction ID" value="UER00456"/>
</dbReference>
<protein>
    <recommendedName>
        <fullName evidence="6">L-aspartate dehydrogenase</fullName>
        <ecNumber evidence="6">1.4.1.21</ecNumber>
    </recommendedName>
</protein>
<keyword evidence="2 6" id="KW-0662">Pyridine nucleotide biosynthesis</keyword>
<comment type="pathway">
    <text evidence="6">Cofactor biosynthesis; NAD(+) biosynthesis; iminoaspartate from L-aspartate (dehydrogenase route): step 1/1.</text>
</comment>
<keyword evidence="5 6" id="KW-0520">NAD</keyword>
<dbReference type="GO" id="GO:0016639">
    <property type="term" value="F:oxidoreductase activity, acting on the CH-NH2 group of donors, NAD or NADP as acceptor"/>
    <property type="evidence" value="ECO:0007669"/>
    <property type="project" value="UniProtKB-UniRule"/>
</dbReference>
<evidence type="ECO:0000256" key="5">
    <source>
        <dbReference type="ARBA" id="ARBA00023027"/>
    </source>
</evidence>
<comment type="catalytic activity">
    <reaction evidence="6">
        <text>L-aspartate + NAD(+) + H2O = oxaloacetate + NH4(+) + NADH + H(+)</text>
        <dbReference type="Rhea" id="RHEA:11788"/>
        <dbReference type="ChEBI" id="CHEBI:15377"/>
        <dbReference type="ChEBI" id="CHEBI:15378"/>
        <dbReference type="ChEBI" id="CHEBI:16452"/>
        <dbReference type="ChEBI" id="CHEBI:28938"/>
        <dbReference type="ChEBI" id="CHEBI:29991"/>
        <dbReference type="ChEBI" id="CHEBI:57540"/>
        <dbReference type="ChEBI" id="CHEBI:57945"/>
        <dbReference type="EC" id="1.4.1.21"/>
    </reaction>
</comment>
<dbReference type="STRING" id="460384.SAMN05216313_11550"/>
<comment type="catalytic activity">
    <reaction evidence="6">
        <text>L-aspartate + NADP(+) + H2O = oxaloacetate + NH4(+) + NADPH + H(+)</text>
        <dbReference type="Rhea" id="RHEA:11784"/>
        <dbReference type="ChEBI" id="CHEBI:15377"/>
        <dbReference type="ChEBI" id="CHEBI:15378"/>
        <dbReference type="ChEBI" id="CHEBI:16452"/>
        <dbReference type="ChEBI" id="CHEBI:28938"/>
        <dbReference type="ChEBI" id="CHEBI:29991"/>
        <dbReference type="ChEBI" id="CHEBI:57783"/>
        <dbReference type="ChEBI" id="CHEBI:58349"/>
        <dbReference type="EC" id="1.4.1.21"/>
    </reaction>
</comment>
<dbReference type="GO" id="GO:0050661">
    <property type="term" value="F:NADP binding"/>
    <property type="evidence" value="ECO:0007669"/>
    <property type="project" value="UniProtKB-UniRule"/>
</dbReference>
<evidence type="ECO:0000259" key="7">
    <source>
        <dbReference type="Pfam" id="PF01958"/>
    </source>
</evidence>
<feature type="binding site" evidence="6">
    <location>
        <position position="140"/>
    </location>
    <ligand>
        <name>NAD(+)</name>
        <dbReference type="ChEBI" id="CHEBI:57540"/>
    </ligand>
</feature>
<evidence type="ECO:0000256" key="6">
    <source>
        <dbReference type="HAMAP-Rule" id="MF_01265"/>
    </source>
</evidence>
<evidence type="ECO:0000313" key="10">
    <source>
        <dbReference type="Proteomes" id="UP000198508"/>
    </source>
</evidence>
<feature type="domain" description="Aspartate dehydrogenase" evidence="7">
    <location>
        <begin position="183"/>
        <end position="256"/>
    </location>
</feature>
<name>A0A1I0HDB1_9FIRM</name>
<dbReference type="HAMAP" id="MF_01265">
    <property type="entry name" value="NadX"/>
    <property type="match status" value="1"/>
</dbReference>
<comment type="similarity">
    <text evidence="1 6">Belongs to the L-aspartate dehydrogenase family.</text>
</comment>
<dbReference type="EC" id="1.4.1.21" evidence="6"/>
<dbReference type="PANTHER" id="PTHR31873">
    <property type="entry name" value="L-ASPARTATE DEHYDROGENASE-RELATED"/>
    <property type="match status" value="1"/>
</dbReference>
<dbReference type="InterPro" id="IPR005106">
    <property type="entry name" value="Asp/hSer_DH_NAD-bd"/>
</dbReference>
<dbReference type="Proteomes" id="UP000198508">
    <property type="component" value="Unassembled WGS sequence"/>
</dbReference>
<evidence type="ECO:0000256" key="1">
    <source>
        <dbReference type="ARBA" id="ARBA00008331"/>
    </source>
</evidence>
<dbReference type="Gene3D" id="3.30.360.10">
    <property type="entry name" value="Dihydrodipicolinate Reductase, domain 2"/>
    <property type="match status" value="1"/>
</dbReference>
<organism evidence="9 10">
    <name type="scientific">Enterocloster lavalensis</name>
    <dbReference type="NCBI Taxonomy" id="460384"/>
    <lineage>
        <taxon>Bacteria</taxon>
        <taxon>Bacillati</taxon>
        <taxon>Bacillota</taxon>
        <taxon>Clostridia</taxon>
        <taxon>Lachnospirales</taxon>
        <taxon>Lachnospiraceae</taxon>
        <taxon>Enterocloster</taxon>
    </lineage>
</organism>
<dbReference type="Gene3D" id="3.40.50.720">
    <property type="entry name" value="NAD(P)-binding Rossmann-like Domain"/>
    <property type="match status" value="1"/>
</dbReference>
<comment type="miscellaneous">
    <text evidence="6">The iminoaspartate product is unstable in aqueous solution and can decompose to oxaloacetate and ammonia.</text>
</comment>
<evidence type="ECO:0000256" key="3">
    <source>
        <dbReference type="ARBA" id="ARBA00022857"/>
    </source>
</evidence>
<feature type="domain" description="Aspartate/homoserine dehydrogenase NAD-binding" evidence="8">
    <location>
        <begin position="24"/>
        <end position="136"/>
    </location>
</feature>
<dbReference type="SUPFAM" id="SSF55347">
    <property type="entry name" value="Glyceraldehyde-3-phosphate dehydrogenase-like, C-terminal domain"/>
    <property type="match status" value="1"/>
</dbReference>
<keyword evidence="10" id="KW-1185">Reference proteome</keyword>
<dbReference type="Pfam" id="PF03447">
    <property type="entry name" value="NAD_binding_3"/>
    <property type="match status" value="1"/>
</dbReference>
<accession>A0A1I0HDB1</accession>
<gene>
    <name evidence="6" type="primary">nadX</name>
    <name evidence="9" type="ORF">SAMN05216313_11550</name>
</gene>
<dbReference type="InterPro" id="IPR020626">
    <property type="entry name" value="Asp_DH_prok"/>
</dbReference>
<dbReference type="AlphaFoldDB" id="A0A1I0HDB1"/>
<dbReference type="Pfam" id="PF01958">
    <property type="entry name" value="Asp_DH_C"/>
    <property type="match status" value="1"/>
</dbReference>
<feature type="active site" evidence="6">
    <location>
        <position position="235"/>
    </location>
</feature>
<reference evidence="10" key="1">
    <citation type="submission" date="2016-10" db="EMBL/GenBank/DDBJ databases">
        <authorList>
            <person name="Varghese N."/>
            <person name="Submissions S."/>
        </authorList>
    </citation>
    <scope>NUCLEOTIDE SEQUENCE [LARGE SCALE GENOMIC DNA]</scope>
    <source>
        <strain evidence="10">NLAE-zl-G277</strain>
    </source>
</reference>
<dbReference type="GO" id="GO:0051287">
    <property type="term" value="F:NAD binding"/>
    <property type="evidence" value="ECO:0007669"/>
    <property type="project" value="UniProtKB-UniRule"/>
</dbReference>
<keyword evidence="3 6" id="KW-0521">NADP</keyword>
<evidence type="ECO:0000313" key="9">
    <source>
        <dbReference type="EMBL" id="SET80869.1"/>
    </source>
</evidence>
<dbReference type="GO" id="GO:0009435">
    <property type="term" value="P:NAD+ biosynthetic process"/>
    <property type="evidence" value="ECO:0007669"/>
    <property type="project" value="UniProtKB-UniRule"/>
</dbReference>
<dbReference type="GO" id="GO:0033735">
    <property type="term" value="F:aspartate dehydrogenase [NAD(P)+] activity"/>
    <property type="evidence" value="ECO:0007669"/>
    <property type="project" value="UniProtKB-EC"/>
</dbReference>
<keyword evidence="4 6" id="KW-0560">Oxidoreductase</keyword>
<evidence type="ECO:0000259" key="8">
    <source>
        <dbReference type="Pfam" id="PF03447"/>
    </source>
</evidence>
<evidence type="ECO:0000256" key="4">
    <source>
        <dbReference type="ARBA" id="ARBA00023002"/>
    </source>
</evidence>
<proteinExistence type="inferred from homology"/>
<dbReference type="PANTHER" id="PTHR31873:SF6">
    <property type="entry name" value="ASPARTATE DEHYDROGENASE DOMAIN-CONTAINING PROTEIN"/>
    <property type="match status" value="1"/>
</dbReference>
<comment type="function">
    <text evidence="6">Specifically catalyzes the NAD or NADP-dependent dehydrogenation of L-aspartate to iminoaspartate.</text>
</comment>
<dbReference type="InterPro" id="IPR036291">
    <property type="entry name" value="NAD(P)-bd_dom_sf"/>
</dbReference>
<sequence>MKWAAGGFGGMEVVMGKLRLGILGNGYLAGIVVEAFEKGLLPEYELVGIMGRTPEKTGALAERAGCAPCGSIGELLDRKPDYIAEAASVAAVRDYAVRILETKCGLVVLSIGAFADRNFYEQVGKAAAANGVRVHIASGAVGGFDVLRTIALMGQAKAGIETHKGPKSLMNTPLFEESLLAGEEERHVFEGNAKEAIGLLPTKVNVAVAASLAAADPERMRMDIYSVPGFVGDDHRITSEIDGVKAVVDIYSSTSAIAGWSLVAVLRNLVSPIVF</sequence>